<comment type="caution">
    <text evidence="2">The sequence shown here is derived from an EMBL/GenBank/DDBJ whole genome shotgun (WGS) entry which is preliminary data.</text>
</comment>
<evidence type="ECO:0000313" key="2">
    <source>
        <dbReference type="EMBL" id="ERT03975.1"/>
    </source>
</evidence>
<dbReference type="EMBL" id="AUZM01000141">
    <property type="protein sequence ID" value="ERT03975.1"/>
    <property type="molecule type" value="Genomic_DNA"/>
</dbReference>
<dbReference type="RefSeq" id="WP_023069739.1">
    <property type="nucleotide sequence ID" value="NZ_AUZM01000141.1"/>
</dbReference>
<feature type="transmembrane region" description="Helical" evidence="1">
    <location>
        <begin position="255"/>
        <end position="272"/>
    </location>
</feature>
<gene>
    <name evidence="2" type="ORF">M595_6082</name>
</gene>
<feature type="transmembrane region" description="Helical" evidence="1">
    <location>
        <begin position="292"/>
        <end position="313"/>
    </location>
</feature>
<dbReference type="Proteomes" id="UP000017127">
    <property type="component" value="Unassembled WGS sequence"/>
</dbReference>
<sequence>MKSQIDTVNGLIPSASDNFSVTAQSLKYGAVSMLESGSGLSNKSHRSVSQHPQAAGFVFEHLQAIGLNISAELKGSRSGADQISVDRMKKLNPDLSIKKVGEIISNIQAKAGAVQPIEKPVISEYYSGKRFTNSENADRSEATISINIDGVKSVPVNQYFAEWVAENPYLAANVMNEAAKLGKVSDTGLEGAAINTIINILFRSLKTIGAYCRDEQEFDQAELYKILEVTLAGLKTGFLRGVAIKVIQKLMDGSAFAALGFTVGIEVIPTLIKVLKDEMTLEQAITAVGPRMLTSAVITTVVVLFPTLGTALLSASVIKAIWEEISPEWKIYISKMGTDMNSAIATGSTVIAMSEAGSWELKVGS</sequence>
<evidence type="ECO:0000313" key="3">
    <source>
        <dbReference type="Proteomes" id="UP000017127"/>
    </source>
</evidence>
<keyword evidence="3" id="KW-1185">Reference proteome</keyword>
<protein>
    <submittedName>
        <fullName evidence="2">Uncharacterized protein</fullName>
    </submittedName>
</protein>
<keyword evidence="1" id="KW-0812">Transmembrane</keyword>
<evidence type="ECO:0000256" key="1">
    <source>
        <dbReference type="SAM" id="Phobius"/>
    </source>
</evidence>
<organism evidence="2 3">
    <name type="scientific">Lyngbya aestuarii BL J</name>
    <dbReference type="NCBI Taxonomy" id="1348334"/>
    <lineage>
        <taxon>Bacteria</taxon>
        <taxon>Bacillati</taxon>
        <taxon>Cyanobacteriota</taxon>
        <taxon>Cyanophyceae</taxon>
        <taxon>Oscillatoriophycideae</taxon>
        <taxon>Oscillatoriales</taxon>
        <taxon>Microcoleaceae</taxon>
        <taxon>Lyngbya</taxon>
    </lineage>
</organism>
<reference evidence="2 3" key="1">
    <citation type="journal article" date="2013" name="Front. Microbiol.">
        <title>Comparative genomic analyses of the cyanobacterium, Lyngbya aestuarii BL J, a powerful hydrogen producer.</title>
        <authorList>
            <person name="Kothari A."/>
            <person name="Vaughn M."/>
            <person name="Garcia-Pichel F."/>
        </authorList>
    </citation>
    <scope>NUCLEOTIDE SEQUENCE [LARGE SCALE GENOMIC DNA]</scope>
    <source>
        <strain evidence="2 3">BL J</strain>
    </source>
</reference>
<proteinExistence type="predicted"/>
<dbReference type="AlphaFoldDB" id="U7QAD3"/>
<keyword evidence="1" id="KW-0472">Membrane</keyword>
<name>U7QAD3_9CYAN</name>
<keyword evidence="1" id="KW-1133">Transmembrane helix</keyword>
<accession>U7QAD3</accession>